<dbReference type="SUPFAM" id="SSF46955">
    <property type="entry name" value="Putative DNA-binding domain"/>
    <property type="match status" value="1"/>
</dbReference>
<protein>
    <recommendedName>
        <fullName evidence="4">Helix-turn-helix domain-containing protein</fullName>
    </recommendedName>
</protein>
<reference evidence="2 3" key="1">
    <citation type="submission" date="2020-08" db="EMBL/GenBank/DDBJ databases">
        <title>Sequencing the genomes of 1000 actinobacteria strains.</title>
        <authorList>
            <person name="Klenk H.-P."/>
        </authorList>
    </citation>
    <scope>NUCLEOTIDE SEQUENCE [LARGE SCALE GENOMIC DNA]</scope>
    <source>
        <strain evidence="2 3">DSM 45298</strain>
    </source>
</reference>
<dbReference type="InterPro" id="IPR009061">
    <property type="entry name" value="DNA-bd_dom_put_sf"/>
</dbReference>
<dbReference type="Proteomes" id="UP000551501">
    <property type="component" value="Unassembled WGS sequence"/>
</dbReference>
<organism evidence="2 3">
    <name type="scientific">Gordonia humi</name>
    <dbReference type="NCBI Taxonomy" id="686429"/>
    <lineage>
        <taxon>Bacteria</taxon>
        <taxon>Bacillati</taxon>
        <taxon>Actinomycetota</taxon>
        <taxon>Actinomycetes</taxon>
        <taxon>Mycobacteriales</taxon>
        <taxon>Gordoniaceae</taxon>
        <taxon>Gordonia</taxon>
    </lineage>
</organism>
<evidence type="ECO:0000313" key="3">
    <source>
        <dbReference type="Proteomes" id="UP000551501"/>
    </source>
</evidence>
<proteinExistence type="predicted"/>
<gene>
    <name evidence="2" type="ORF">BKA16_001195</name>
</gene>
<accession>A0A840EWG9</accession>
<evidence type="ECO:0000256" key="1">
    <source>
        <dbReference type="SAM" id="MobiDB-lite"/>
    </source>
</evidence>
<name>A0A840EWG9_9ACTN</name>
<sequence length="86" mass="9381">MRMTVQDAAKAVGRSIWTIRDYVLSGQLPAVRTGPLHAGGWQIDLTQLLDVMEARKALYHNRPYKAGPGRGHCGKPAGPLTQRGSE</sequence>
<feature type="region of interest" description="Disordered" evidence="1">
    <location>
        <begin position="63"/>
        <end position="86"/>
    </location>
</feature>
<evidence type="ECO:0000313" key="2">
    <source>
        <dbReference type="EMBL" id="MBB4134643.1"/>
    </source>
</evidence>
<comment type="caution">
    <text evidence="2">The sequence shown here is derived from an EMBL/GenBank/DDBJ whole genome shotgun (WGS) entry which is preliminary data.</text>
</comment>
<dbReference type="EMBL" id="JACIFP010000001">
    <property type="protein sequence ID" value="MBB4134643.1"/>
    <property type="molecule type" value="Genomic_DNA"/>
</dbReference>
<dbReference type="AlphaFoldDB" id="A0A840EWG9"/>
<evidence type="ECO:0008006" key="4">
    <source>
        <dbReference type="Google" id="ProtNLM"/>
    </source>
</evidence>
<keyword evidence="3" id="KW-1185">Reference proteome</keyword>